<comment type="caution">
    <text evidence="1">The sequence shown here is derived from an EMBL/GenBank/DDBJ whole genome shotgun (WGS) entry which is preliminary data.</text>
</comment>
<name>A0A7C1JUP7_THERO</name>
<sequence>MIWHAVHAEWLKLWRLRMYRVILLLGISLSLFWIGFLLYMLERGAPQVRQEVTLQLALPGAYLQGFMLAAGFGETFLAIVAATFIANEFSWGTWRLVLPTGLPRWQALLAKFLVLCAGAAIFVFVTASVPIIAAPIVSAVLHQPVFQTPSAEHWQLELAVLPLRSVGALIAPIVLAMTVVVITRSQAVAVGLTIGLSFSEGVFAAVLQGLGGWWAAIPRFFYLWNAQAIVRAPVFSGAPQPGVPAFYEAVPVVVVWTILLGGLTLWWFGRRDIEVRATS</sequence>
<dbReference type="EMBL" id="DSJL01000011">
    <property type="protein sequence ID" value="HEF65361.1"/>
    <property type="molecule type" value="Genomic_DNA"/>
</dbReference>
<dbReference type="Pfam" id="PF12730">
    <property type="entry name" value="ABC2_membrane_4"/>
    <property type="match status" value="1"/>
</dbReference>
<protein>
    <submittedName>
        <fullName evidence="1">Uncharacterized protein</fullName>
    </submittedName>
</protein>
<evidence type="ECO:0000313" key="1">
    <source>
        <dbReference type="EMBL" id="HEF65361.1"/>
    </source>
</evidence>
<dbReference type="AlphaFoldDB" id="A0A7C1JUP7"/>
<dbReference type="PANTHER" id="PTHR37305">
    <property type="entry name" value="INTEGRAL MEMBRANE PROTEIN-RELATED"/>
    <property type="match status" value="1"/>
</dbReference>
<proteinExistence type="predicted"/>
<gene>
    <name evidence="1" type="ORF">ENP47_07170</name>
</gene>
<reference evidence="1" key="1">
    <citation type="journal article" date="2020" name="mSystems">
        <title>Genome- and Community-Level Interaction Insights into Carbon Utilization and Element Cycling Functions of Hydrothermarchaeota in Hydrothermal Sediment.</title>
        <authorList>
            <person name="Zhou Z."/>
            <person name="Liu Y."/>
            <person name="Xu W."/>
            <person name="Pan J."/>
            <person name="Luo Z.H."/>
            <person name="Li M."/>
        </authorList>
    </citation>
    <scope>NUCLEOTIDE SEQUENCE [LARGE SCALE GENOMIC DNA]</scope>
    <source>
        <strain evidence="1">SpSt-222</strain>
    </source>
</reference>
<dbReference type="PANTHER" id="PTHR37305:SF1">
    <property type="entry name" value="MEMBRANE PROTEIN"/>
    <property type="match status" value="1"/>
</dbReference>
<accession>A0A7C1JUP7</accession>
<organism evidence="1">
    <name type="scientific">Thermomicrobium roseum</name>
    <dbReference type="NCBI Taxonomy" id="500"/>
    <lineage>
        <taxon>Bacteria</taxon>
        <taxon>Pseudomonadati</taxon>
        <taxon>Thermomicrobiota</taxon>
        <taxon>Thermomicrobia</taxon>
        <taxon>Thermomicrobiales</taxon>
        <taxon>Thermomicrobiaceae</taxon>
        <taxon>Thermomicrobium</taxon>
    </lineage>
</organism>